<proteinExistence type="inferred from homology"/>
<reference evidence="11" key="1">
    <citation type="submission" date="2019-12" db="EMBL/GenBank/DDBJ databases">
        <title>High-Quality draft genome sequences of three cyanobacteria isolated from the limestone walls of the Old Cathedral of Coimbra.</title>
        <authorList>
            <person name="Tiago I."/>
            <person name="Soares F."/>
            <person name="Portugal A."/>
        </authorList>
    </citation>
    <scope>NUCLEOTIDE SEQUENCE</scope>
    <source>
        <strain evidence="11">A</strain>
    </source>
</reference>
<evidence type="ECO:0000256" key="1">
    <source>
        <dbReference type="ARBA" id="ARBA00004651"/>
    </source>
</evidence>
<accession>A0A8J7Z1D0</accession>
<dbReference type="FunFam" id="3.90.550.10:FF:000079">
    <property type="entry name" value="Probable glycosyl transferase"/>
    <property type="match status" value="1"/>
</dbReference>
<dbReference type="InterPro" id="IPR050256">
    <property type="entry name" value="Glycosyltransferase_2"/>
</dbReference>
<evidence type="ECO:0000256" key="2">
    <source>
        <dbReference type="ARBA" id="ARBA00022475"/>
    </source>
</evidence>
<dbReference type="InterPro" id="IPR029044">
    <property type="entry name" value="Nucleotide-diphossugar_trans"/>
</dbReference>
<evidence type="ECO:0000256" key="3">
    <source>
        <dbReference type="ARBA" id="ARBA00022676"/>
    </source>
</evidence>
<comment type="similarity">
    <text evidence="8">Belongs to the glycosyltransferase 2 family. GtrB subfamily.</text>
</comment>
<dbReference type="PANTHER" id="PTHR48090">
    <property type="entry name" value="UNDECAPRENYL-PHOSPHATE 4-DEOXY-4-FORMAMIDO-L-ARABINOSE TRANSFERASE-RELATED"/>
    <property type="match status" value="1"/>
</dbReference>
<dbReference type="SUPFAM" id="SSF53448">
    <property type="entry name" value="Nucleotide-diphospho-sugar transferases"/>
    <property type="match status" value="1"/>
</dbReference>
<evidence type="ECO:0000256" key="5">
    <source>
        <dbReference type="ARBA" id="ARBA00022692"/>
    </source>
</evidence>
<dbReference type="Gene3D" id="3.90.550.10">
    <property type="entry name" value="Spore Coat Polysaccharide Biosynthesis Protein SpsA, Chain A"/>
    <property type="match status" value="1"/>
</dbReference>
<keyword evidence="12" id="KW-1185">Reference proteome</keyword>
<feature type="domain" description="Glycosyltransferase 2-like" evidence="10">
    <location>
        <begin position="10"/>
        <end position="170"/>
    </location>
</feature>
<keyword evidence="6 9" id="KW-1133">Transmembrane helix</keyword>
<name>A0A8J7Z1D0_9CYAN</name>
<comment type="caution">
    <text evidence="11">The sequence shown here is derived from an EMBL/GenBank/DDBJ whole genome shotgun (WGS) entry which is preliminary data.</text>
</comment>
<dbReference type="GO" id="GO:0005886">
    <property type="term" value="C:plasma membrane"/>
    <property type="evidence" value="ECO:0007669"/>
    <property type="project" value="UniProtKB-SubCell"/>
</dbReference>
<dbReference type="AlphaFoldDB" id="A0A8J7Z1D0"/>
<comment type="subcellular location">
    <subcellularLocation>
        <location evidence="1">Cell membrane</location>
        <topology evidence="1">Multi-pass membrane protein</topology>
    </subcellularLocation>
</comment>
<keyword evidence="3" id="KW-0328">Glycosyltransferase</keyword>
<evidence type="ECO:0000256" key="7">
    <source>
        <dbReference type="ARBA" id="ARBA00023136"/>
    </source>
</evidence>
<evidence type="ECO:0000256" key="9">
    <source>
        <dbReference type="SAM" id="Phobius"/>
    </source>
</evidence>
<evidence type="ECO:0000259" key="10">
    <source>
        <dbReference type="Pfam" id="PF00535"/>
    </source>
</evidence>
<dbReference type="CDD" id="cd04187">
    <property type="entry name" value="DPM1_like_bac"/>
    <property type="match status" value="1"/>
</dbReference>
<dbReference type="Proteomes" id="UP000646053">
    <property type="component" value="Unassembled WGS sequence"/>
</dbReference>
<protein>
    <submittedName>
        <fullName evidence="11">Glycosyltransferase</fullName>
    </submittedName>
</protein>
<keyword evidence="4" id="KW-0808">Transferase</keyword>
<keyword evidence="2" id="KW-1003">Cell membrane</keyword>
<feature type="transmembrane region" description="Helical" evidence="9">
    <location>
        <begin position="237"/>
        <end position="258"/>
    </location>
</feature>
<keyword evidence="7 9" id="KW-0472">Membrane</keyword>
<dbReference type="InterPro" id="IPR001173">
    <property type="entry name" value="Glyco_trans_2-like"/>
</dbReference>
<sequence>MTEILSPKYSLVVPIYNEEATLSELYRRVSAVATHLDGEVEVILVNDGSRDRSLYLLRDLYQKDPRICYLSLARNFGHQIAVTAGLNFVQGQAIVVMDADLQDPPELILEMVEKWQQGYDVVYAQRSARRKEGWFKRMTAYWFYRILKRLADVDIPTDTGDFCLMDRRVVDILNAMPERNRYIRGLRSWIGFSQTAVQFERNPRYAGEVKYTFKKSLSLAINGLVSFSRIPLRLSTYIGALSALLSLVMMLLVLYWRIFVPSSPLTGLTMIIMAIFFFGAVQLISIGILGEYIGRIYEEVKGRPLYTLSEVAGGLPERFTSENSDSAHQNSSRLGRHNRLLRRG</sequence>
<dbReference type="Pfam" id="PF00535">
    <property type="entry name" value="Glycos_transf_2"/>
    <property type="match status" value="1"/>
</dbReference>
<evidence type="ECO:0000256" key="6">
    <source>
        <dbReference type="ARBA" id="ARBA00022989"/>
    </source>
</evidence>
<gene>
    <name evidence="11" type="ORF">GS601_03395</name>
</gene>
<evidence type="ECO:0000256" key="8">
    <source>
        <dbReference type="ARBA" id="ARBA00038152"/>
    </source>
</evidence>
<dbReference type="RefSeq" id="WP_162421862.1">
    <property type="nucleotide sequence ID" value="NZ_WVIE01000003.1"/>
</dbReference>
<dbReference type="GO" id="GO:0016757">
    <property type="term" value="F:glycosyltransferase activity"/>
    <property type="evidence" value="ECO:0007669"/>
    <property type="project" value="UniProtKB-KW"/>
</dbReference>
<organism evidence="11 12">
    <name type="scientific">Myxacorys almedinensis A</name>
    <dbReference type="NCBI Taxonomy" id="2690445"/>
    <lineage>
        <taxon>Bacteria</taxon>
        <taxon>Bacillati</taxon>
        <taxon>Cyanobacteriota</taxon>
        <taxon>Cyanophyceae</taxon>
        <taxon>Leptolyngbyales</taxon>
        <taxon>Leptolyngbyaceae</taxon>
        <taxon>Myxacorys</taxon>
        <taxon>Myxacorys almedinensis</taxon>
    </lineage>
</organism>
<dbReference type="EMBL" id="WVIE01000003">
    <property type="protein sequence ID" value="NDJ16343.1"/>
    <property type="molecule type" value="Genomic_DNA"/>
</dbReference>
<evidence type="ECO:0000313" key="12">
    <source>
        <dbReference type="Proteomes" id="UP000646053"/>
    </source>
</evidence>
<evidence type="ECO:0000256" key="4">
    <source>
        <dbReference type="ARBA" id="ARBA00022679"/>
    </source>
</evidence>
<feature type="transmembrane region" description="Helical" evidence="9">
    <location>
        <begin position="270"/>
        <end position="293"/>
    </location>
</feature>
<evidence type="ECO:0000313" key="11">
    <source>
        <dbReference type="EMBL" id="NDJ16343.1"/>
    </source>
</evidence>
<keyword evidence="5 9" id="KW-0812">Transmembrane</keyword>
<dbReference type="PANTHER" id="PTHR48090:SF1">
    <property type="entry name" value="PROPHAGE BACTOPRENOL GLUCOSYL TRANSFERASE HOMOLOG"/>
    <property type="match status" value="1"/>
</dbReference>